<keyword evidence="2 12" id="KW-0436">Ligase</keyword>
<evidence type="ECO:0000256" key="10">
    <source>
        <dbReference type="ARBA" id="ARBA00023306"/>
    </source>
</evidence>
<evidence type="ECO:0000256" key="9">
    <source>
        <dbReference type="ARBA" id="ARBA00023204"/>
    </source>
</evidence>
<dbReference type="InterPro" id="IPR050191">
    <property type="entry name" value="ATP-dep_DNA_ligase"/>
</dbReference>
<accession>A0A196SH90</accession>
<evidence type="ECO:0000256" key="6">
    <source>
        <dbReference type="ARBA" id="ARBA00022763"/>
    </source>
</evidence>
<evidence type="ECO:0000256" key="11">
    <source>
        <dbReference type="ARBA" id="ARBA00034003"/>
    </source>
</evidence>
<dbReference type="Proteomes" id="UP000078348">
    <property type="component" value="Unassembled WGS sequence"/>
</dbReference>
<dbReference type="PANTHER" id="PTHR45674">
    <property type="entry name" value="DNA LIGASE 1/3 FAMILY MEMBER"/>
    <property type="match status" value="1"/>
</dbReference>
<dbReference type="PROSITE" id="PS50160">
    <property type="entry name" value="DNA_LIGASE_A3"/>
    <property type="match status" value="1"/>
</dbReference>
<comment type="catalytic activity">
    <reaction evidence="11 12">
        <text>ATP + (deoxyribonucleotide)n-3'-hydroxyl + 5'-phospho-(deoxyribonucleotide)m = (deoxyribonucleotide)n+m + AMP + diphosphate.</text>
        <dbReference type="EC" id="6.5.1.1"/>
    </reaction>
</comment>
<evidence type="ECO:0000256" key="3">
    <source>
        <dbReference type="ARBA" id="ARBA00022618"/>
    </source>
</evidence>
<dbReference type="InterPro" id="IPR000977">
    <property type="entry name" value="DNA_ligase_ATP-dep"/>
</dbReference>
<evidence type="ECO:0000256" key="1">
    <source>
        <dbReference type="ARBA" id="ARBA00007572"/>
    </source>
</evidence>
<dbReference type="AlphaFoldDB" id="A0A196SH90"/>
<dbReference type="Pfam" id="PF04675">
    <property type="entry name" value="DNA_ligase_A_N"/>
    <property type="match status" value="1"/>
</dbReference>
<dbReference type="GO" id="GO:0005524">
    <property type="term" value="F:ATP binding"/>
    <property type="evidence" value="ECO:0007669"/>
    <property type="project" value="UniProtKB-KW"/>
</dbReference>
<keyword evidence="5 12" id="KW-0547">Nucleotide-binding</keyword>
<dbReference type="GO" id="GO:0006310">
    <property type="term" value="P:DNA recombination"/>
    <property type="evidence" value="ECO:0007669"/>
    <property type="project" value="UniProtKB-KW"/>
</dbReference>
<evidence type="ECO:0000256" key="4">
    <source>
        <dbReference type="ARBA" id="ARBA00022705"/>
    </source>
</evidence>
<comment type="similarity">
    <text evidence="1 13">Belongs to the ATP-dependent DNA ligase family.</text>
</comment>
<dbReference type="NCBIfam" id="TIGR00574">
    <property type="entry name" value="dnl1"/>
    <property type="match status" value="1"/>
</dbReference>
<keyword evidence="3" id="KW-0132">Cell division</keyword>
<dbReference type="InterPro" id="IPR016059">
    <property type="entry name" value="DNA_ligase_ATP-dep_CS"/>
</dbReference>
<dbReference type="InterPro" id="IPR012310">
    <property type="entry name" value="DNA_ligase_ATP-dep_cent"/>
</dbReference>
<evidence type="ECO:0000256" key="8">
    <source>
        <dbReference type="ARBA" id="ARBA00023172"/>
    </source>
</evidence>
<feature type="region of interest" description="Disordered" evidence="14">
    <location>
        <begin position="250"/>
        <end position="271"/>
    </location>
</feature>
<dbReference type="STRING" id="478820.A0A196SH90"/>
<dbReference type="GO" id="GO:0051301">
    <property type="term" value="P:cell division"/>
    <property type="evidence" value="ECO:0007669"/>
    <property type="project" value="UniProtKB-KW"/>
</dbReference>
<evidence type="ECO:0000256" key="13">
    <source>
        <dbReference type="RuleBase" id="RU004196"/>
    </source>
</evidence>
<evidence type="ECO:0000313" key="16">
    <source>
        <dbReference type="EMBL" id="OAO16393.1"/>
    </source>
</evidence>
<protein>
    <recommendedName>
        <fullName evidence="12">DNA ligase</fullName>
        <ecNumber evidence="12">6.5.1.1</ecNumber>
    </recommendedName>
</protein>
<dbReference type="GO" id="GO:0006260">
    <property type="term" value="P:DNA replication"/>
    <property type="evidence" value="ECO:0007669"/>
    <property type="project" value="UniProtKB-KW"/>
</dbReference>
<keyword evidence="7 12" id="KW-0067">ATP-binding</keyword>
<dbReference type="Pfam" id="PF04679">
    <property type="entry name" value="DNA_ligase_A_C"/>
    <property type="match status" value="1"/>
</dbReference>
<dbReference type="SUPFAM" id="SSF56091">
    <property type="entry name" value="DNA ligase/mRNA capping enzyme, catalytic domain"/>
    <property type="match status" value="1"/>
</dbReference>
<evidence type="ECO:0000256" key="5">
    <source>
        <dbReference type="ARBA" id="ARBA00022741"/>
    </source>
</evidence>
<dbReference type="InterPro" id="IPR012309">
    <property type="entry name" value="DNA_ligase_ATP-dep_C"/>
</dbReference>
<dbReference type="OrthoDB" id="151490at2759"/>
<dbReference type="EMBL" id="LXWW01000085">
    <property type="protein sequence ID" value="OAO16393.1"/>
    <property type="molecule type" value="Genomic_DNA"/>
</dbReference>
<reference evidence="16 17" key="1">
    <citation type="submission" date="2016-05" db="EMBL/GenBank/DDBJ databases">
        <title>Nuclear genome of Blastocystis sp. subtype 1 NandII.</title>
        <authorList>
            <person name="Gentekaki E."/>
            <person name="Curtis B."/>
            <person name="Stairs C."/>
            <person name="Eme L."/>
            <person name="Herman E."/>
            <person name="Klimes V."/>
            <person name="Arias M.C."/>
            <person name="Elias M."/>
            <person name="Hilliou F."/>
            <person name="Klute M."/>
            <person name="Malik S.-B."/>
            <person name="Pightling A."/>
            <person name="Rachubinski R."/>
            <person name="Salas D."/>
            <person name="Schlacht A."/>
            <person name="Suga H."/>
            <person name="Archibald J."/>
            <person name="Ball S.G."/>
            <person name="Clark G."/>
            <person name="Dacks J."/>
            <person name="Van Der Giezen M."/>
            <person name="Tsaousis A."/>
            <person name="Roger A."/>
        </authorList>
    </citation>
    <scope>NUCLEOTIDE SEQUENCE [LARGE SCALE GENOMIC DNA]</scope>
    <source>
        <strain evidence="17">ATCC 50177 / NandII</strain>
    </source>
</reference>
<dbReference type="EC" id="6.5.1.1" evidence="12"/>
<keyword evidence="17" id="KW-1185">Reference proteome</keyword>
<keyword evidence="6 12" id="KW-0227">DNA damage</keyword>
<evidence type="ECO:0000313" key="17">
    <source>
        <dbReference type="Proteomes" id="UP000078348"/>
    </source>
</evidence>
<dbReference type="SUPFAM" id="SSF117018">
    <property type="entry name" value="ATP-dependent DNA ligase DNA-binding domain"/>
    <property type="match status" value="1"/>
</dbReference>
<gene>
    <name evidence="16" type="ORF">AV274_1924</name>
</gene>
<keyword evidence="8 12" id="KW-0233">DNA recombination</keyword>
<comment type="caution">
    <text evidence="16">The sequence shown here is derived from an EMBL/GenBank/DDBJ whole genome shotgun (WGS) entry which is preliminary data.</text>
</comment>
<dbReference type="SUPFAM" id="SSF50249">
    <property type="entry name" value="Nucleic acid-binding proteins"/>
    <property type="match status" value="1"/>
</dbReference>
<dbReference type="InterPro" id="IPR036599">
    <property type="entry name" value="DNA_ligase_N_sf"/>
</dbReference>
<keyword evidence="10" id="KW-0131">Cell cycle</keyword>
<dbReference type="PROSITE" id="PS00697">
    <property type="entry name" value="DNA_LIGASE_A1"/>
    <property type="match status" value="1"/>
</dbReference>
<dbReference type="GO" id="GO:0003910">
    <property type="term" value="F:DNA ligase (ATP) activity"/>
    <property type="evidence" value="ECO:0007669"/>
    <property type="project" value="UniProtKB-EC"/>
</dbReference>
<name>A0A196SH90_BLAHN</name>
<evidence type="ECO:0000256" key="12">
    <source>
        <dbReference type="RuleBase" id="RU000617"/>
    </source>
</evidence>
<sequence length="631" mass="69741">MMLRCFARRSFATSAGYPFSSLCSSLGSIRGTSLHTEKYGVLQSLFSSLSVYGVNNVKIAADLMSGSLFNTKGERINFKISDKLMKQCMCDFFQLQEKEGNQLVVHTGGIPEAIATLYSPQKCPLSSGSYSIQDYCASPLFLLLRNRELQLLAEEEGKGSRERVFSHIHAIWSHCKNANDLFFSTSLILRNRGFGLGEKMVCNALIRYYIAPSRDGDGILDAYQQAFYNNPRLSPFIDFLSSQASQAASANQPSITPQKQQTLQRQQQPLQKQQPPHLLYPVLPGSFCSCALCSPLASLSAAVALTQQTPYLAESKFDGVRIQLHRTDDGVRLFGRSGERLRSLEPAVISLLRQTPQRLPHDFILDGELVVSDAAGAVLPFHSVSVLLGKTPKPLQPSTRLRLCLFDLLALDGHGLTERPIEERKRLLEQRFPAGDAGLAAIPYRVLSAPTREEVAALVAASVKQGCEGLVLKRMGSRYGCGLRNKDWVKLKADYLEEGGDSVDVVVVGAKAGKGQRRDTFGSFLCAVRDKEEQFRPICSVGSGFSKEQLASLAQQLRPLVCSREEAGRQGVVLPREVKMDAYFQPRVVLEVKAASVSQSPLYQGVSLRFPRFLRFREDKQAKDVTSLEDL</sequence>
<dbReference type="InterPro" id="IPR012340">
    <property type="entry name" value="NA-bd_OB-fold"/>
</dbReference>
<keyword evidence="9 12" id="KW-0234">DNA repair</keyword>
<keyword evidence="4" id="KW-0235">DNA replication</keyword>
<dbReference type="Gene3D" id="3.30.470.30">
    <property type="entry name" value="DNA ligase/mRNA capping enzyme"/>
    <property type="match status" value="1"/>
</dbReference>
<evidence type="ECO:0000256" key="14">
    <source>
        <dbReference type="SAM" id="MobiDB-lite"/>
    </source>
</evidence>
<dbReference type="Gene3D" id="2.40.50.140">
    <property type="entry name" value="Nucleic acid-binding proteins"/>
    <property type="match status" value="1"/>
</dbReference>
<dbReference type="Gene3D" id="1.10.3260.10">
    <property type="entry name" value="DNA ligase, ATP-dependent, N-terminal domain"/>
    <property type="match status" value="1"/>
</dbReference>
<dbReference type="PANTHER" id="PTHR45674:SF4">
    <property type="entry name" value="DNA LIGASE 1"/>
    <property type="match status" value="1"/>
</dbReference>
<evidence type="ECO:0000256" key="7">
    <source>
        <dbReference type="ARBA" id="ARBA00022840"/>
    </source>
</evidence>
<evidence type="ECO:0000259" key="15">
    <source>
        <dbReference type="PROSITE" id="PS50160"/>
    </source>
</evidence>
<dbReference type="GO" id="GO:0003677">
    <property type="term" value="F:DNA binding"/>
    <property type="evidence" value="ECO:0007669"/>
    <property type="project" value="InterPro"/>
</dbReference>
<proteinExistence type="inferred from homology"/>
<organism evidence="16 17">
    <name type="scientific">Blastocystis sp. subtype 1 (strain ATCC 50177 / NandII)</name>
    <dbReference type="NCBI Taxonomy" id="478820"/>
    <lineage>
        <taxon>Eukaryota</taxon>
        <taxon>Sar</taxon>
        <taxon>Stramenopiles</taxon>
        <taxon>Bigyra</taxon>
        <taxon>Opalozoa</taxon>
        <taxon>Opalinata</taxon>
        <taxon>Blastocystidae</taxon>
        <taxon>Blastocystis</taxon>
    </lineage>
</organism>
<dbReference type="InterPro" id="IPR012308">
    <property type="entry name" value="DNA_ligase_ATP-dep_N"/>
</dbReference>
<dbReference type="GO" id="GO:0006281">
    <property type="term" value="P:DNA repair"/>
    <property type="evidence" value="ECO:0007669"/>
    <property type="project" value="UniProtKB-KW"/>
</dbReference>
<dbReference type="GO" id="GO:0071897">
    <property type="term" value="P:DNA biosynthetic process"/>
    <property type="evidence" value="ECO:0007669"/>
    <property type="project" value="InterPro"/>
</dbReference>
<evidence type="ECO:0000256" key="2">
    <source>
        <dbReference type="ARBA" id="ARBA00022598"/>
    </source>
</evidence>
<dbReference type="Pfam" id="PF01068">
    <property type="entry name" value="DNA_ligase_A_M"/>
    <property type="match status" value="1"/>
</dbReference>
<feature type="domain" description="ATP-dependent DNA ligase family profile" evidence="15">
    <location>
        <begin position="403"/>
        <end position="530"/>
    </location>
</feature>